<evidence type="ECO:0000256" key="2">
    <source>
        <dbReference type="ARBA" id="ARBA00006432"/>
    </source>
</evidence>
<comment type="cofactor">
    <cofactor evidence="1">
        <name>Mg(2+)</name>
        <dbReference type="ChEBI" id="CHEBI:18420"/>
    </cofactor>
</comment>
<dbReference type="OrthoDB" id="10253869at2759"/>
<dbReference type="InterPro" id="IPR020845">
    <property type="entry name" value="AMP-binding_CS"/>
</dbReference>
<feature type="domain" description="AMP-binding enzyme C-terminal" evidence="5">
    <location>
        <begin position="459"/>
        <end position="534"/>
    </location>
</feature>
<dbReference type="InterPro" id="IPR042099">
    <property type="entry name" value="ANL_N_sf"/>
</dbReference>
<dbReference type="RefSeq" id="XP_031384979.1">
    <property type="nucleotide sequence ID" value="XM_031529119.1"/>
</dbReference>
<dbReference type="Proteomes" id="UP000515151">
    <property type="component" value="Chromosome 3"/>
</dbReference>
<dbReference type="SUPFAM" id="SSF56801">
    <property type="entry name" value="Acetyl-CoA synthetase-like"/>
    <property type="match status" value="1"/>
</dbReference>
<dbReference type="InterPro" id="IPR000873">
    <property type="entry name" value="AMP-dep_synth/lig_dom"/>
</dbReference>
<dbReference type="GeneID" id="116198866"/>
<proteinExistence type="inferred from homology"/>
<dbReference type="PANTHER" id="PTHR24096:SF362">
    <property type="entry name" value="4-COUMARATE--COA LIGASE-LIKE 9"/>
    <property type="match status" value="1"/>
</dbReference>
<dbReference type="GO" id="GO:0016405">
    <property type="term" value="F:CoA-ligase activity"/>
    <property type="evidence" value="ECO:0007669"/>
    <property type="project" value="TreeGrafter"/>
</dbReference>
<dbReference type="Gene3D" id="3.30.300.30">
    <property type="match status" value="1"/>
</dbReference>
<reference evidence="7" key="2">
    <citation type="submission" date="2025-08" db="UniProtKB">
        <authorList>
            <consortium name="RefSeq"/>
        </authorList>
    </citation>
    <scope>IDENTIFICATION</scope>
    <source>
        <tissue evidence="7">Leaf</tissue>
    </source>
</reference>
<organism evidence="6 7">
    <name type="scientific">Punica granatum</name>
    <name type="common">Pomegranate</name>
    <dbReference type="NCBI Taxonomy" id="22663"/>
    <lineage>
        <taxon>Eukaryota</taxon>
        <taxon>Viridiplantae</taxon>
        <taxon>Streptophyta</taxon>
        <taxon>Embryophyta</taxon>
        <taxon>Tracheophyta</taxon>
        <taxon>Spermatophyta</taxon>
        <taxon>Magnoliopsida</taxon>
        <taxon>eudicotyledons</taxon>
        <taxon>Gunneridae</taxon>
        <taxon>Pentapetalae</taxon>
        <taxon>rosids</taxon>
        <taxon>malvids</taxon>
        <taxon>Myrtales</taxon>
        <taxon>Lythraceae</taxon>
        <taxon>Punica</taxon>
    </lineage>
</organism>
<keyword evidence="6" id="KW-1185">Reference proteome</keyword>
<name>A0A6P8CRY9_PUNGR</name>
<keyword evidence="3" id="KW-0436">Ligase</keyword>
<dbReference type="PROSITE" id="PS00455">
    <property type="entry name" value="AMP_BINDING"/>
    <property type="match status" value="1"/>
</dbReference>
<dbReference type="Pfam" id="PF00501">
    <property type="entry name" value="AMP-binding"/>
    <property type="match status" value="1"/>
</dbReference>
<evidence type="ECO:0000256" key="3">
    <source>
        <dbReference type="ARBA" id="ARBA00022598"/>
    </source>
</evidence>
<dbReference type="Pfam" id="PF13193">
    <property type="entry name" value="AMP-binding_C"/>
    <property type="match status" value="1"/>
</dbReference>
<sequence length="552" mass="59335">MAGENPTSTATSSIDPSSGFCSKTLVYHSLRPPVPLPPLSSNISIADYAFSLLAATPPSPATVALIDASTSRRILYPELIRRVRSLASSLPSRLRLSRGDRALIISPNSLHVPILYFALFSIGVVVSPINPASTKSEILHHIQLSKPVVAFATSGTALNVPPLSLGMVILDSAEFESLMTSELGELDRVEVSQSDTAAILYSSGTTGRVKGVELTHRNLITTVAGVNALRLARKSPAVTLCAVPYFHVYGFALCARGLGMGETLVHMGRFDLGAMGRAIEEFKVCQAALAPPAVVAMVKAGGSMMDGYDLSSLEVVRCGGAPLRRSVVNGFRDRFSHVHLAQAYGLTETTGRVFSTVGPLESKVLGATGRLCPNCEAKVVDPTTSAALPPLQSGELWVRGPSIMKGYVGDEEATRAILDSEGWLRTGDLCYIDCEGFLFFVDRIKEIIKYKGYQVAPAELEHVLYSHPDIAEVAIAAYPDDEAGEFPMAFVVKRPGSNIDASRIKDFVTEKVAPYKKIKRVLFLETLPKNAQGKVLRMELTKLALLTTTSKL</sequence>
<comment type="similarity">
    <text evidence="2">Belongs to the ATP-dependent AMP-binding enzyme family.</text>
</comment>
<protein>
    <submittedName>
        <fullName evidence="7">4-coumarate--CoA ligase-like 9</fullName>
    </submittedName>
</protein>
<evidence type="ECO:0000259" key="4">
    <source>
        <dbReference type="Pfam" id="PF00501"/>
    </source>
</evidence>
<dbReference type="PANTHER" id="PTHR24096">
    <property type="entry name" value="LONG-CHAIN-FATTY-ACID--COA LIGASE"/>
    <property type="match status" value="1"/>
</dbReference>
<dbReference type="InterPro" id="IPR025110">
    <property type="entry name" value="AMP-bd_C"/>
</dbReference>
<dbReference type="FunFam" id="3.30.300.30:FF:000007">
    <property type="entry name" value="4-coumarate--CoA ligase 2"/>
    <property type="match status" value="1"/>
</dbReference>
<evidence type="ECO:0000259" key="5">
    <source>
        <dbReference type="Pfam" id="PF13193"/>
    </source>
</evidence>
<evidence type="ECO:0000256" key="1">
    <source>
        <dbReference type="ARBA" id="ARBA00001946"/>
    </source>
</evidence>
<gene>
    <name evidence="7" type="primary">LOC116198866</name>
</gene>
<accession>A0A6P8CRY9</accession>
<dbReference type="InterPro" id="IPR045851">
    <property type="entry name" value="AMP-bd_C_sf"/>
</dbReference>
<evidence type="ECO:0000313" key="7">
    <source>
        <dbReference type="RefSeq" id="XP_031384979.1"/>
    </source>
</evidence>
<dbReference type="Gene3D" id="3.40.50.12780">
    <property type="entry name" value="N-terminal domain of ligase-like"/>
    <property type="match status" value="1"/>
</dbReference>
<reference evidence="6" key="1">
    <citation type="journal article" date="2020" name="Plant Biotechnol. J.">
        <title>The pomegranate (Punica granatum L.) draft genome dissects genetic divergence between soft- and hard-seeded cultivars.</title>
        <authorList>
            <person name="Luo X."/>
            <person name="Li H."/>
            <person name="Wu Z."/>
            <person name="Yao W."/>
            <person name="Zhao P."/>
            <person name="Cao D."/>
            <person name="Yu H."/>
            <person name="Li K."/>
            <person name="Poudel K."/>
            <person name="Zhao D."/>
            <person name="Zhang F."/>
            <person name="Xia X."/>
            <person name="Chen L."/>
            <person name="Wang Q."/>
            <person name="Jing D."/>
            <person name="Cao S."/>
        </authorList>
    </citation>
    <scope>NUCLEOTIDE SEQUENCE [LARGE SCALE GENOMIC DNA]</scope>
    <source>
        <strain evidence="6">cv. Tunisia</strain>
    </source>
</reference>
<dbReference type="AlphaFoldDB" id="A0A6P8CRY9"/>
<evidence type="ECO:0000313" key="6">
    <source>
        <dbReference type="Proteomes" id="UP000515151"/>
    </source>
</evidence>
<feature type="domain" description="AMP-dependent synthetase/ligase" evidence="4">
    <location>
        <begin position="60"/>
        <end position="407"/>
    </location>
</feature>